<dbReference type="GO" id="GO:0008168">
    <property type="term" value="F:methyltransferase activity"/>
    <property type="evidence" value="ECO:0007669"/>
    <property type="project" value="UniProtKB-KW"/>
</dbReference>
<keyword evidence="2" id="KW-0489">Methyltransferase</keyword>
<comment type="caution">
    <text evidence="2">The sequence shown here is derived from an EMBL/GenBank/DDBJ whole genome shotgun (WGS) entry which is preliminary data.</text>
</comment>
<dbReference type="Pfam" id="PF13847">
    <property type="entry name" value="Methyltransf_31"/>
    <property type="match status" value="1"/>
</dbReference>
<keyword evidence="2" id="KW-0808">Transferase</keyword>
<dbReference type="CDD" id="cd02440">
    <property type="entry name" value="AdoMet_MTases"/>
    <property type="match status" value="1"/>
</dbReference>
<evidence type="ECO:0000313" key="2">
    <source>
        <dbReference type="EMBL" id="MCG2617096.1"/>
    </source>
</evidence>
<dbReference type="Gene3D" id="3.40.50.150">
    <property type="entry name" value="Vaccinia Virus protein VP39"/>
    <property type="match status" value="1"/>
</dbReference>
<proteinExistence type="predicted"/>
<evidence type="ECO:0000313" key="3">
    <source>
        <dbReference type="Proteomes" id="UP001165367"/>
    </source>
</evidence>
<accession>A0ABS9KXQ3</accession>
<dbReference type="InterPro" id="IPR025714">
    <property type="entry name" value="Methyltranfer_dom"/>
</dbReference>
<gene>
    <name evidence="2" type="ORF">LZZ85_22565</name>
</gene>
<dbReference type="Proteomes" id="UP001165367">
    <property type="component" value="Unassembled WGS sequence"/>
</dbReference>
<name>A0ABS9KXQ3_9BACT</name>
<reference evidence="2" key="1">
    <citation type="submission" date="2022-01" db="EMBL/GenBank/DDBJ databases">
        <authorList>
            <person name="Jo J.-H."/>
            <person name="Im W.-T."/>
        </authorList>
    </citation>
    <scope>NUCLEOTIDE SEQUENCE</scope>
    <source>
        <strain evidence="2">NA20</strain>
    </source>
</reference>
<dbReference type="InterPro" id="IPR029063">
    <property type="entry name" value="SAM-dependent_MTases_sf"/>
</dbReference>
<evidence type="ECO:0000259" key="1">
    <source>
        <dbReference type="Pfam" id="PF13847"/>
    </source>
</evidence>
<sequence>MRAVDLGCLEGGYSVELAKMGFDTLGIEARQENIDKCNFVKENLGLQNLHFAMDDVRNLPKYDKFEVNICYGLLYHLNDPVAFLKTVSECTTKILLLNTHFAPDRDLRYELGHLNRYVIAPIQKRAKALAPQQNYRLSPMTTNEGYAGRWFREWSKTAGKAKIEKMLWASYNNNRSFWLRKKDQTKVLHDVGFGSVFEQFDYTGDIAPDNYTSRHSRTMFVAIKH</sequence>
<dbReference type="GO" id="GO:0032259">
    <property type="term" value="P:methylation"/>
    <property type="evidence" value="ECO:0007669"/>
    <property type="project" value="UniProtKB-KW"/>
</dbReference>
<keyword evidence="3" id="KW-1185">Reference proteome</keyword>
<protein>
    <submittedName>
        <fullName evidence="2">Class I SAM-dependent methyltransferase</fullName>
    </submittedName>
</protein>
<dbReference type="RefSeq" id="WP_237875633.1">
    <property type="nucleotide sequence ID" value="NZ_JAKLTR010000017.1"/>
</dbReference>
<dbReference type="EMBL" id="JAKLTR010000017">
    <property type="protein sequence ID" value="MCG2617096.1"/>
    <property type="molecule type" value="Genomic_DNA"/>
</dbReference>
<dbReference type="SUPFAM" id="SSF53335">
    <property type="entry name" value="S-adenosyl-L-methionine-dependent methyltransferases"/>
    <property type="match status" value="1"/>
</dbReference>
<organism evidence="2 3">
    <name type="scientific">Terrimonas ginsenosidimutans</name>
    <dbReference type="NCBI Taxonomy" id="2908004"/>
    <lineage>
        <taxon>Bacteria</taxon>
        <taxon>Pseudomonadati</taxon>
        <taxon>Bacteroidota</taxon>
        <taxon>Chitinophagia</taxon>
        <taxon>Chitinophagales</taxon>
        <taxon>Chitinophagaceae</taxon>
        <taxon>Terrimonas</taxon>
    </lineage>
</organism>
<feature type="domain" description="Methyltransferase" evidence="1">
    <location>
        <begin position="1"/>
        <end position="92"/>
    </location>
</feature>